<evidence type="ECO:0000256" key="2">
    <source>
        <dbReference type="ARBA" id="ARBA00023015"/>
    </source>
</evidence>
<reference evidence="6 7" key="1">
    <citation type="submission" date="2016-11" db="EMBL/GenBank/DDBJ databases">
        <authorList>
            <person name="Jaros S."/>
            <person name="Januszkiewicz K."/>
            <person name="Wedrychowicz H."/>
        </authorList>
    </citation>
    <scope>NUCLEOTIDE SEQUENCE [LARGE SCALE GENOMIC DNA]</scope>
    <source>
        <strain evidence="6 7">NF2</strain>
    </source>
</reference>
<dbReference type="InterPro" id="IPR036388">
    <property type="entry name" value="WH-like_DNA-bd_sf"/>
</dbReference>
<dbReference type="Proteomes" id="UP000197781">
    <property type="component" value="Chromosome"/>
</dbReference>
<name>A0A220MB51_9BACL</name>
<feature type="domain" description="HTH lysR-type" evidence="5">
    <location>
        <begin position="1"/>
        <end position="58"/>
    </location>
</feature>
<sequence length="287" mass="34004">MDEKDWLLLKTLYEQQNMTKTAEVLYVSQPSLSYRIQQLEKKFGITIMHRGRRGVEFTPQGEYLVKYAIEMLQQLQRTKEFLLSMDNKISGTLKIGTASSLARYKLPHILKQFHTQYPDVEFKVTSSRSSELTNSVYKQDVHIGFIRGDYNWPEEKHLIMTENIWIVSKREISLHELPQLPRIMYKTDISLENLFDNWWKETFSKPPSITMEVDHMETCKEMVLSGFGYAIIPQIVLTGSEDFYRIQLRTKHGEPILRKSWMIYRKESMQLSLLKAFVDFIKERKLM</sequence>
<dbReference type="GO" id="GO:0003700">
    <property type="term" value="F:DNA-binding transcription factor activity"/>
    <property type="evidence" value="ECO:0007669"/>
    <property type="project" value="InterPro"/>
</dbReference>
<gene>
    <name evidence="6" type="ORF">BP422_00310</name>
</gene>
<dbReference type="InterPro" id="IPR005119">
    <property type="entry name" value="LysR_subst-bd"/>
</dbReference>
<dbReference type="SUPFAM" id="SSF53850">
    <property type="entry name" value="Periplasmic binding protein-like II"/>
    <property type="match status" value="1"/>
</dbReference>
<dbReference type="Pfam" id="PF03466">
    <property type="entry name" value="LysR_substrate"/>
    <property type="match status" value="1"/>
</dbReference>
<evidence type="ECO:0000256" key="3">
    <source>
        <dbReference type="ARBA" id="ARBA00023125"/>
    </source>
</evidence>
<evidence type="ECO:0000256" key="4">
    <source>
        <dbReference type="ARBA" id="ARBA00023163"/>
    </source>
</evidence>
<dbReference type="InterPro" id="IPR036390">
    <property type="entry name" value="WH_DNA-bd_sf"/>
</dbReference>
<proteinExistence type="inferred from homology"/>
<dbReference type="CDD" id="cd05466">
    <property type="entry name" value="PBP2_LTTR_substrate"/>
    <property type="match status" value="1"/>
</dbReference>
<dbReference type="AlphaFoldDB" id="A0A220MB51"/>
<dbReference type="SUPFAM" id="SSF46785">
    <property type="entry name" value="Winged helix' DNA-binding domain"/>
    <property type="match status" value="1"/>
</dbReference>
<dbReference type="PRINTS" id="PR00039">
    <property type="entry name" value="HTHLYSR"/>
</dbReference>
<dbReference type="PANTHER" id="PTHR30126:SF78">
    <property type="entry name" value="HTH LYSR-TYPE DOMAIN-CONTAINING PROTEIN"/>
    <property type="match status" value="1"/>
</dbReference>
<dbReference type="RefSeq" id="WP_088906063.1">
    <property type="nucleotide sequence ID" value="NZ_CP018145.1"/>
</dbReference>
<evidence type="ECO:0000313" key="7">
    <source>
        <dbReference type="Proteomes" id="UP000197781"/>
    </source>
</evidence>
<protein>
    <submittedName>
        <fullName evidence="6">LysR family transcriptional regulator</fullName>
    </submittedName>
</protein>
<organism evidence="6 7">
    <name type="scientific">Brevibacillus formosus</name>
    <dbReference type="NCBI Taxonomy" id="54913"/>
    <lineage>
        <taxon>Bacteria</taxon>
        <taxon>Bacillati</taxon>
        <taxon>Bacillota</taxon>
        <taxon>Bacilli</taxon>
        <taxon>Bacillales</taxon>
        <taxon>Paenibacillaceae</taxon>
        <taxon>Brevibacillus</taxon>
    </lineage>
</organism>
<dbReference type="Gene3D" id="3.40.190.290">
    <property type="match status" value="1"/>
</dbReference>
<dbReference type="GO" id="GO:0000976">
    <property type="term" value="F:transcription cis-regulatory region binding"/>
    <property type="evidence" value="ECO:0007669"/>
    <property type="project" value="TreeGrafter"/>
</dbReference>
<keyword evidence="2" id="KW-0805">Transcription regulation</keyword>
<dbReference type="InterPro" id="IPR000847">
    <property type="entry name" value="LysR_HTH_N"/>
</dbReference>
<dbReference type="PROSITE" id="PS50931">
    <property type="entry name" value="HTH_LYSR"/>
    <property type="match status" value="1"/>
</dbReference>
<comment type="similarity">
    <text evidence="1">Belongs to the LysR transcriptional regulatory family.</text>
</comment>
<dbReference type="EMBL" id="CP018145">
    <property type="protein sequence ID" value="ASJ52129.1"/>
    <property type="molecule type" value="Genomic_DNA"/>
</dbReference>
<dbReference type="PANTHER" id="PTHR30126">
    <property type="entry name" value="HTH-TYPE TRANSCRIPTIONAL REGULATOR"/>
    <property type="match status" value="1"/>
</dbReference>
<keyword evidence="3" id="KW-0238">DNA-binding</keyword>
<dbReference type="KEGG" id="bfm:BP422_00310"/>
<keyword evidence="4" id="KW-0804">Transcription</keyword>
<dbReference type="Pfam" id="PF00126">
    <property type="entry name" value="HTH_1"/>
    <property type="match status" value="1"/>
</dbReference>
<evidence type="ECO:0000259" key="5">
    <source>
        <dbReference type="PROSITE" id="PS50931"/>
    </source>
</evidence>
<dbReference type="Gene3D" id="1.10.10.10">
    <property type="entry name" value="Winged helix-like DNA-binding domain superfamily/Winged helix DNA-binding domain"/>
    <property type="match status" value="1"/>
</dbReference>
<accession>A0A220MB51</accession>
<evidence type="ECO:0000313" key="6">
    <source>
        <dbReference type="EMBL" id="ASJ52129.1"/>
    </source>
</evidence>
<evidence type="ECO:0000256" key="1">
    <source>
        <dbReference type="ARBA" id="ARBA00009437"/>
    </source>
</evidence>